<evidence type="ECO:0000313" key="2">
    <source>
        <dbReference type="Proteomes" id="UP000813462"/>
    </source>
</evidence>
<dbReference type="Proteomes" id="UP000813462">
    <property type="component" value="Unassembled WGS sequence"/>
</dbReference>
<accession>A0A978VEW7</accession>
<gene>
    <name evidence="1" type="ORF">FEM48_Zijuj05G0127500</name>
</gene>
<sequence>MIKALSAKTKVVFVDSTMSKAPYDDHNLKNGSVRGFAGGFNKDYRFKKGSSSKRPTFDHCGWVGHFKEKCYKLHGYPSCHRLRKNSNSQLSSMSNAILTQPKDFSFTHEQCQQLVTLLNNSKPMELAGGIALWWKTNVNGRKMYISKGIIGMMMSDYGKGNEWFLYYVYAPPYEEEKTSFWNVVFEVIDVHAKPWIIVGDLNDVLSLDEKRDGRRFNYKLVNHLGSFMGKIGAMDLSSIWNYFYLEY</sequence>
<proteinExistence type="predicted"/>
<reference evidence="1" key="1">
    <citation type="journal article" date="2021" name="Front. Plant Sci.">
        <title>Chromosome-Scale Genome Assembly for Chinese Sour Jujube and Insights Into Its Genome Evolution and Domestication Signature.</title>
        <authorList>
            <person name="Shen L.-Y."/>
            <person name="Luo H."/>
            <person name="Wang X.-L."/>
            <person name="Wang X.-M."/>
            <person name="Qiu X.-J."/>
            <person name="Liu H."/>
            <person name="Zhou S.-S."/>
            <person name="Jia K.-H."/>
            <person name="Nie S."/>
            <person name="Bao Y.-T."/>
            <person name="Zhang R.-G."/>
            <person name="Yun Q.-Z."/>
            <person name="Chai Y.-H."/>
            <person name="Lu J.-Y."/>
            <person name="Li Y."/>
            <person name="Zhao S.-W."/>
            <person name="Mao J.-F."/>
            <person name="Jia S.-G."/>
            <person name="Mao Y.-M."/>
        </authorList>
    </citation>
    <scope>NUCLEOTIDE SEQUENCE</scope>
    <source>
        <strain evidence="1">AT0</strain>
        <tissue evidence="1">Leaf</tissue>
    </source>
</reference>
<organism evidence="1 2">
    <name type="scientific">Ziziphus jujuba var. spinosa</name>
    <dbReference type="NCBI Taxonomy" id="714518"/>
    <lineage>
        <taxon>Eukaryota</taxon>
        <taxon>Viridiplantae</taxon>
        <taxon>Streptophyta</taxon>
        <taxon>Embryophyta</taxon>
        <taxon>Tracheophyta</taxon>
        <taxon>Spermatophyta</taxon>
        <taxon>Magnoliopsida</taxon>
        <taxon>eudicotyledons</taxon>
        <taxon>Gunneridae</taxon>
        <taxon>Pentapetalae</taxon>
        <taxon>rosids</taxon>
        <taxon>fabids</taxon>
        <taxon>Rosales</taxon>
        <taxon>Rhamnaceae</taxon>
        <taxon>Paliureae</taxon>
        <taxon>Ziziphus</taxon>
    </lineage>
</organism>
<dbReference type="SUPFAM" id="SSF56219">
    <property type="entry name" value="DNase I-like"/>
    <property type="match status" value="1"/>
</dbReference>
<dbReference type="AlphaFoldDB" id="A0A978VEW7"/>
<dbReference type="Gene3D" id="3.60.10.10">
    <property type="entry name" value="Endonuclease/exonuclease/phosphatase"/>
    <property type="match status" value="1"/>
</dbReference>
<evidence type="ECO:0000313" key="1">
    <source>
        <dbReference type="EMBL" id="KAH7528906.1"/>
    </source>
</evidence>
<name>A0A978VEW7_ZIZJJ</name>
<dbReference type="InterPro" id="IPR036691">
    <property type="entry name" value="Endo/exonu/phosph_ase_sf"/>
</dbReference>
<comment type="caution">
    <text evidence="1">The sequence shown here is derived from an EMBL/GenBank/DDBJ whole genome shotgun (WGS) entry which is preliminary data.</text>
</comment>
<dbReference type="EMBL" id="JAEACU010000005">
    <property type="protein sequence ID" value="KAH7528906.1"/>
    <property type="molecule type" value="Genomic_DNA"/>
</dbReference>
<protein>
    <submittedName>
        <fullName evidence="1">Uncharacterized protein</fullName>
    </submittedName>
</protein>